<comment type="caution">
    <text evidence="1">The sequence shown here is derived from an EMBL/GenBank/DDBJ whole genome shotgun (WGS) entry which is preliminary data.</text>
</comment>
<gene>
    <name evidence="1" type="ORF">R3Q16_31185</name>
</gene>
<sequence>MNSPRPALLGRQTPRVESIPAWSATAGDDAIDVATIGGREVFPWQQYVVRNGMAKSDRLTMAGVKRWAAHEVAVLVARQNGKNGCIEVVELGWMINEPGISILHTAHEFSTAMESMEKLETLIRSNPLIEAELLPGKKGVVRSHGFEAIKFKNGSIIRFKTRTNMGARGFSVDRLIFDEAMHLSPASIKSLTPLLTTADNPQIWYLASAADVTDQAYCHKWASLRKRALAGGDSALCWMEWSAAEPPELTSREALLAWCQDRERWEESNPSLGYLLDEEYIENELAGMVDQLSGFLVERLSVGNWPTELTAKVEYVIEPDDWSALADPDPKLRNDSAIGMDVSPDGLTCTIAAATFREDGGSHWELIFHGSSARVRQADGSLRGPVDMAIAIWFKQKPRAVVIDRQSPAFAFVPDLEAAKVKVIVTNASQMGQACSAIDNEIPDGLISHTGDQRMLDALKSASKRPIGTGGAWAWDRRGEFVITPMVAPTLARFGLWAEIEEPQPDSIYETEELFIV</sequence>
<evidence type="ECO:0008006" key="3">
    <source>
        <dbReference type="Google" id="ProtNLM"/>
    </source>
</evidence>
<keyword evidence="2" id="KW-1185">Reference proteome</keyword>
<dbReference type="InterPro" id="IPR027417">
    <property type="entry name" value="P-loop_NTPase"/>
</dbReference>
<protein>
    <recommendedName>
        <fullName evidence="3">Terminase</fullName>
    </recommendedName>
</protein>
<name>A0ABU4C3L8_RHOGO</name>
<dbReference type="Gene3D" id="3.40.50.300">
    <property type="entry name" value="P-loop containing nucleotide triphosphate hydrolases"/>
    <property type="match status" value="1"/>
</dbReference>
<proteinExistence type="predicted"/>
<evidence type="ECO:0000313" key="2">
    <source>
        <dbReference type="Proteomes" id="UP001185927"/>
    </source>
</evidence>
<dbReference type="RefSeq" id="WP_317545557.1">
    <property type="nucleotide sequence ID" value="NZ_JAWLKB010000031.1"/>
</dbReference>
<accession>A0ABU4C3L8</accession>
<organism evidence="1 2">
    <name type="scientific">Rhodococcus globerulus</name>
    <dbReference type="NCBI Taxonomy" id="33008"/>
    <lineage>
        <taxon>Bacteria</taxon>
        <taxon>Bacillati</taxon>
        <taxon>Actinomycetota</taxon>
        <taxon>Actinomycetes</taxon>
        <taxon>Mycobacteriales</taxon>
        <taxon>Nocardiaceae</taxon>
        <taxon>Rhodococcus</taxon>
    </lineage>
</organism>
<dbReference type="Proteomes" id="UP001185927">
    <property type="component" value="Unassembled WGS sequence"/>
</dbReference>
<evidence type="ECO:0000313" key="1">
    <source>
        <dbReference type="EMBL" id="MDV6271094.1"/>
    </source>
</evidence>
<dbReference type="EMBL" id="JAWLKB010000031">
    <property type="protein sequence ID" value="MDV6271094.1"/>
    <property type="molecule type" value="Genomic_DNA"/>
</dbReference>
<reference evidence="1 2" key="1">
    <citation type="submission" date="2023-10" db="EMBL/GenBank/DDBJ databases">
        <title>Development of a sustainable strategy for remediation of hydrocarbon-contaminated territories based on the waste exchange concept.</title>
        <authorList>
            <person name="Krivoruchko A."/>
        </authorList>
    </citation>
    <scope>NUCLEOTIDE SEQUENCE [LARGE SCALE GENOMIC DNA]</scope>
    <source>
        <strain evidence="1 2">IEGM 1203</strain>
    </source>
</reference>